<dbReference type="GeneID" id="37013582"/>
<dbReference type="InterPro" id="IPR031968">
    <property type="entry name" value="VASt"/>
</dbReference>
<keyword evidence="10" id="KW-1185">Reference proteome</keyword>
<dbReference type="InterPro" id="IPR004182">
    <property type="entry name" value="GRAM"/>
</dbReference>
<dbReference type="GO" id="GO:0140268">
    <property type="term" value="C:endoplasmic reticulum-plasma membrane contact site"/>
    <property type="evidence" value="ECO:0007669"/>
    <property type="project" value="TreeGrafter"/>
</dbReference>
<dbReference type="Pfam" id="PF16016">
    <property type="entry name" value="VASt"/>
    <property type="match status" value="1"/>
</dbReference>
<feature type="region of interest" description="Disordered" evidence="7">
    <location>
        <begin position="176"/>
        <end position="307"/>
    </location>
</feature>
<keyword evidence="6" id="KW-0175">Coiled coil</keyword>
<evidence type="ECO:0000313" key="10">
    <source>
        <dbReference type="Proteomes" id="UP000245942"/>
    </source>
</evidence>
<organism evidence="9 10">
    <name type="scientific">Pseudomicrostroma glucosiphilum</name>
    <dbReference type="NCBI Taxonomy" id="1684307"/>
    <lineage>
        <taxon>Eukaryota</taxon>
        <taxon>Fungi</taxon>
        <taxon>Dikarya</taxon>
        <taxon>Basidiomycota</taxon>
        <taxon>Ustilaginomycotina</taxon>
        <taxon>Exobasidiomycetes</taxon>
        <taxon>Microstromatales</taxon>
        <taxon>Microstromatales incertae sedis</taxon>
        <taxon>Pseudomicrostroma</taxon>
    </lineage>
</organism>
<feature type="compositionally biased region" description="Basic and acidic residues" evidence="7">
    <location>
        <begin position="667"/>
        <end position="680"/>
    </location>
</feature>
<evidence type="ECO:0000256" key="4">
    <source>
        <dbReference type="ARBA" id="ARBA00022989"/>
    </source>
</evidence>
<gene>
    <name evidence="9" type="ORF">BCV69DRAFT_281065</name>
</gene>
<dbReference type="GO" id="GO:0032934">
    <property type="term" value="F:sterol binding"/>
    <property type="evidence" value="ECO:0007669"/>
    <property type="project" value="TreeGrafter"/>
</dbReference>
<dbReference type="GO" id="GO:0032541">
    <property type="term" value="C:cortical endoplasmic reticulum"/>
    <property type="evidence" value="ECO:0007669"/>
    <property type="project" value="TreeGrafter"/>
</dbReference>
<accession>A0A316UE05</accession>
<dbReference type="GO" id="GO:0005789">
    <property type="term" value="C:endoplasmic reticulum membrane"/>
    <property type="evidence" value="ECO:0007669"/>
    <property type="project" value="TreeGrafter"/>
</dbReference>
<keyword evidence="4" id="KW-1133">Transmembrane helix</keyword>
<dbReference type="SMART" id="SM00568">
    <property type="entry name" value="GRAM"/>
    <property type="match status" value="1"/>
</dbReference>
<evidence type="ECO:0000256" key="5">
    <source>
        <dbReference type="ARBA" id="ARBA00023136"/>
    </source>
</evidence>
<dbReference type="PANTHER" id="PTHR23319:SF4">
    <property type="entry name" value="GRAM DOMAIN CONTAINING 1B, ISOFORM E"/>
    <property type="match status" value="1"/>
</dbReference>
<dbReference type="GO" id="GO:0005886">
    <property type="term" value="C:plasma membrane"/>
    <property type="evidence" value="ECO:0007669"/>
    <property type="project" value="TreeGrafter"/>
</dbReference>
<dbReference type="Pfam" id="PF02893">
    <property type="entry name" value="GRAM"/>
    <property type="match status" value="1"/>
</dbReference>
<evidence type="ECO:0000256" key="6">
    <source>
        <dbReference type="SAM" id="Coils"/>
    </source>
</evidence>
<evidence type="ECO:0000313" key="9">
    <source>
        <dbReference type="EMBL" id="PWN23446.1"/>
    </source>
</evidence>
<dbReference type="Gene3D" id="2.30.29.30">
    <property type="entry name" value="Pleckstrin-homology domain (PH domain)/Phosphotyrosine-binding domain (PTB)"/>
    <property type="match status" value="1"/>
</dbReference>
<feature type="region of interest" description="Disordered" evidence="7">
    <location>
        <begin position="372"/>
        <end position="396"/>
    </location>
</feature>
<dbReference type="PROSITE" id="PS51778">
    <property type="entry name" value="VAST"/>
    <property type="match status" value="1"/>
</dbReference>
<name>A0A316UE05_9BASI</name>
<dbReference type="GO" id="GO:0005739">
    <property type="term" value="C:mitochondrion"/>
    <property type="evidence" value="ECO:0007669"/>
    <property type="project" value="TreeGrafter"/>
</dbReference>
<evidence type="ECO:0000256" key="7">
    <source>
        <dbReference type="SAM" id="MobiDB-lite"/>
    </source>
</evidence>
<feature type="compositionally biased region" description="Polar residues" evidence="7">
    <location>
        <begin position="254"/>
        <end position="264"/>
    </location>
</feature>
<reference evidence="9 10" key="1">
    <citation type="journal article" date="2018" name="Mol. Biol. Evol.">
        <title>Broad Genomic Sampling Reveals a Smut Pathogenic Ancestry of the Fungal Clade Ustilaginomycotina.</title>
        <authorList>
            <person name="Kijpornyongpan T."/>
            <person name="Mondo S.J."/>
            <person name="Barry K."/>
            <person name="Sandor L."/>
            <person name="Lee J."/>
            <person name="Lipzen A."/>
            <person name="Pangilinan J."/>
            <person name="LaButti K."/>
            <person name="Hainaut M."/>
            <person name="Henrissat B."/>
            <person name="Grigoriev I.V."/>
            <person name="Spatafora J.W."/>
            <person name="Aime M.C."/>
        </authorList>
    </citation>
    <scope>NUCLEOTIDE SEQUENCE [LARGE SCALE GENOMIC DNA]</scope>
    <source>
        <strain evidence="9 10">MCA 4718</strain>
    </source>
</reference>
<feature type="region of interest" description="Disordered" evidence="7">
    <location>
        <begin position="628"/>
        <end position="712"/>
    </location>
</feature>
<feature type="domain" description="VASt" evidence="8">
    <location>
        <begin position="719"/>
        <end position="888"/>
    </location>
</feature>
<keyword evidence="3" id="KW-0812">Transmembrane</keyword>
<feature type="region of interest" description="Disordered" evidence="7">
    <location>
        <begin position="984"/>
        <end position="1018"/>
    </location>
</feature>
<proteinExistence type="inferred from homology"/>
<feature type="compositionally biased region" description="Polar residues" evidence="7">
    <location>
        <begin position="485"/>
        <end position="494"/>
    </location>
</feature>
<dbReference type="CDD" id="cd13220">
    <property type="entry name" value="PH-GRAM_GRAMDC"/>
    <property type="match status" value="1"/>
</dbReference>
<feature type="compositionally biased region" description="Basic and acidic residues" evidence="7">
    <location>
        <begin position="463"/>
        <end position="480"/>
    </location>
</feature>
<feature type="compositionally biased region" description="Polar residues" evidence="7">
    <location>
        <begin position="57"/>
        <end position="75"/>
    </location>
</feature>
<dbReference type="AlphaFoldDB" id="A0A316UE05"/>
<dbReference type="EMBL" id="KZ819322">
    <property type="protein sequence ID" value="PWN23446.1"/>
    <property type="molecule type" value="Genomic_DNA"/>
</dbReference>
<dbReference type="InterPro" id="IPR051482">
    <property type="entry name" value="Cholesterol_transport"/>
</dbReference>
<evidence type="ECO:0000256" key="1">
    <source>
        <dbReference type="ARBA" id="ARBA00004167"/>
    </source>
</evidence>
<dbReference type="PANTHER" id="PTHR23319">
    <property type="entry name" value="GRAM DOMAIN CONTAINING 1B, ISOFORM E"/>
    <property type="match status" value="1"/>
</dbReference>
<comment type="subcellular location">
    <subcellularLocation>
        <location evidence="1">Membrane</location>
        <topology evidence="1">Single-pass membrane protein</topology>
    </subcellularLocation>
</comment>
<protein>
    <recommendedName>
        <fullName evidence="8">VASt domain-containing protein</fullName>
    </recommendedName>
</protein>
<dbReference type="OrthoDB" id="2162691at2759"/>
<feature type="compositionally biased region" description="Basic and acidic residues" evidence="7">
    <location>
        <begin position="132"/>
        <end position="142"/>
    </location>
</feature>
<dbReference type="RefSeq" id="XP_025350606.1">
    <property type="nucleotide sequence ID" value="XM_025491848.1"/>
</dbReference>
<dbReference type="Proteomes" id="UP000245942">
    <property type="component" value="Unassembled WGS sequence"/>
</dbReference>
<feature type="coiled-coil region" evidence="6">
    <location>
        <begin position="1058"/>
        <end position="1092"/>
    </location>
</feature>
<evidence type="ECO:0000256" key="3">
    <source>
        <dbReference type="ARBA" id="ARBA00022692"/>
    </source>
</evidence>
<feature type="compositionally biased region" description="Basic and acidic residues" evidence="7">
    <location>
        <begin position="688"/>
        <end position="706"/>
    </location>
</feature>
<feature type="compositionally biased region" description="Acidic residues" evidence="7">
    <location>
        <begin position="892"/>
        <end position="902"/>
    </location>
</feature>
<sequence length="1104" mass="115557">MTRPGSSSASQNKGRSDAASAMSTVASIFSGRSGSRRGSRVPSEDGHGDASSHHHTPGTQASLLRSPSLTASDHGSSPGKPLNRHARMKKAMAEAQNDAIGEQTGPESDHPATAGEIVRPDSPRFNMAARAKQREEEGRARGVTDSTNGLGLISGEKPGEGALTIDLLDGDEVVTAEGVPAHSTPAKNGASAPYAPVARSKTDTAVSHDPSISPRTRPSEDPYVASPAAMSAGSRANSLLVPGEQGLGARNVSHAMQGSQSTSALLLDPHHSNGKPRLSRKLSEASSVGAYSESGRDSPTQRKKIVPGKGGIGAAIAGAGAGALGLGYQGLQSLYGDRSTSPAAVAAAAHAASPMIRNASHGQPVDKDFVGDVQGGLYRDPESGEMIERNNATGDASRLLNVSHPRSRAVSEASLAESDASDGLAAAAGFTAAMQGGAGHLPGPSSGPNQLGSAAPSVAVDSSHAEPRSYDGRSPSRDGRLSAPDTASTTGWQHSDVGSQITGFAVASSKRNSEFHALFPTVSDEDYLIEDYGCALVREVFIQGRLYVSEHHICFNANIFGWVTNIVIPFSEIVSVEKRMTALIIPNAIQIATLHHKHTFSSFLGRDTTYDLVANIWKLSHPDVPSSAAATHEMDADSSDESDDGASVTPASSGMASKLRKKLKANKSKDAEAATTKDAKSNGGATADKGDDKGGKGAGGSKEKHPATSCPCEGEKKHLAVTALDTTYPATPEKVYNLLFKNDDFMKNFWTVDEKLFDLEVNEWKDGEGGPTRSFSYIKPLNGSIGPKQTKCNITDETVHVDGDEYITMLTTTRTPEVPSGNSFSVKTRTCITWNGGGNVSKVLVTCATEWTGRSMLKGVIDKASIDGQKQYYKDLDAAIKKHIKDNKEDFLEEGQDPDEVEQTVNGEAEKGAKEETDKGSASTDGSQPEGVLAQILEQAKTVASTVADVVGGALGEASPSMLALGGVVLLLIISNIWALSSSGAGGGQSRDPLDPHRLRSRPSGRSSTTSSSHSALSAEAVEIANAVRDVLRDHLGPMKGHIGAGLVPPTSHHPLSVEQCRGEAASILAELEDMEGRLKRLKEQWEKVVSQDKTIEGAPSSRM</sequence>
<evidence type="ECO:0000259" key="8">
    <source>
        <dbReference type="PROSITE" id="PS51778"/>
    </source>
</evidence>
<dbReference type="GO" id="GO:0120015">
    <property type="term" value="F:sterol transfer activity"/>
    <property type="evidence" value="ECO:0007669"/>
    <property type="project" value="TreeGrafter"/>
</dbReference>
<feature type="compositionally biased region" description="Basic and acidic residues" evidence="7">
    <location>
        <begin position="379"/>
        <end position="388"/>
    </location>
</feature>
<dbReference type="STRING" id="1684307.A0A316UE05"/>
<dbReference type="GO" id="GO:0032366">
    <property type="term" value="P:intracellular sterol transport"/>
    <property type="evidence" value="ECO:0007669"/>
    <property type="project" value="TreeGrafter"/>
</dbReference>
<comment type="similarity">
    <text evidence="2">Belongs to the YSP2 family.</text>
</comment>
<feature type="compositionally biased region" description="Polar residues" evidence="7">
    <location>
        <begin position="1"/>
        <end position="13"/>
    </location>
</feature>
<feature type="region of interest" description="Disordered" evidence="7">
    <location>
        <begin position="1"/>
        <end position="164"/>
    </location>
</feature>
<feature type="region of interest" description="Disordered" evidence="7">
    <location>
        <begin position="437"/>
        <end position="494"/>
    </location>
</feature>
<evidence type="ECO:0000256" key="2">
    <source>
        <dbReference type="ARBA" id="ARBA00006582"/>
    </source>
</evidence>
<feature type="region of interest" description="Disordered" evidence="7">
    <location>
        <begin position="892"/>
        <end position="928"/>
    </location>
</feature>
<feature type="compositionally biased region" description="Low complexity" evidence="7">
    <location>
        <begin position="1002"/>
        <end position="1018"/>
    </location>
</feature>
<feature type="compositionally biased region" description="Basic and acidic residues" evidence="7">
    <location>
        <begin position="908"/>
        <end position="919"/>
    </location>
</feature>
<feature type="compositionally biased region" description="Basic and acidic residues" evidence="7">
    <location>
        <begin position="42"/>
        <end position="52"/>
    </location>
</feature>
<keyword evidence="5" id="KW-0472">Membrane</keyword>
<dbReference type="InterPro" id="IPR011993">
    <property type="entry name" value="PH-like_dom_sf"/>
</dbReference>